<dbReference type="Proteomes" id="UP000682782">
    <property type="component" value="Chromosome"/>
</dbReference>
<name>A0AC61MUS8_9FIRM</name>
<sequence length="117" mass="13283">MKKWYDEEYEFTVEVTGFLRGDHTERYCRNGEEPGDKYTCTYGCPVNQDGQGICSKTMMILYPLMEAVRSGGDLENLGGDSKYTKTIVCPDGCVMFRLTAKPLGNENFHKGGFWKEP</sequence>
<accession>A0AC61MUS8</accession>
<keyword evidence="2" id="KW-1185">Reference proteome</keyword>
<reference evidence="1" key="1">
    <citation type="submission" date="2021-01" db="EMBL/GenBank/DDBJ databases">
        <title>Complete genome sequence of Clostridiales bacterium R-7.</title>
        <authorList>
            <person name="Mahoney-Kurpe S.C."/>
            <person name="Palevich N."/>
            <person name="Koike S."/>
            <person name="Moon C.D."/>
            <person name="Attwood G.T."/>
        </authorList>
    </citation>
    <scope>NUCLEOTIDE SEQUENCE</scope>
    <source>
        <strain evidence="1">R-7</strain>
    </source>
</reference>
<proteinExistence type="predicted"/>
<gene>
    <name evidence="1" type="ORF">JYE49_07955</name>
</gene>
<evidence type="ECO:0000313" key="2">
    <source>
        <dbReference type="Proteomes" id="UP000682782"/>
    </source>
</evidence>
<protein>
    <submittedName>
        <fullName evidence="1">TIGR04076 family protein</fullName>
    </submittedName>
</protein>
<evidence type="ECO:0000313" key="1">
    <source>
        <dbReference type="EMBL" id="QUC65822.1"/>
    </source>
</evidence>
<organism evidence="1 2">
    <name type="scientific">Aristaeella hokkaidonensis</name>
    <dbReference type="NCBI Taxonomy" id="3046382"/>
    <lineage>
        <taxon>Bacteria</taxon>
        <taxon>Bacillati</taxon>
        <taxon>Bacillota</taxon>
        <taxon>Clostridia</taxon>
        <taxon>Eubacteriales</taxon>
        <taxon>Aristaeellaceae</taxon>
        <taxon>Aristaeella</taxon>
    </lineage>
</organism>
<dbReference type="EMBL" id="CP068393">
    <property type="protein sequence ID" value="QUC65822.1"/>
    <property type="molecule type" value="Genomic_DNA"/>
</dbReference>